<dbReference type="InterPro" id="IPR013424">
    <property type="entry name" value="Ice-binding_C"/>
</dbReference>
<dbReference type="EMBL" id="JBHUJC010000037">
    <property type="protein sequence ID" value="MFD2276988.1"/>
    <property type="molecule type" value="Genomic_DNA"/>
</dbReference>
<sequence>MKSIKTLLTASTVLALAGTQANAALISILDLAPDATSKNGFTITSATSGTTVTLSFTQTGDLDGGTLDDTLAFDLVYTAYTGSTYSGGDVTLGTASTPNMNNVNWHNNTFAGGDTLALEVTNVNYTDGEGGDHQAIFNGFLDIRPTHYSSAIVGDVDYYLSLVGATTITGDPTFGADLSANGDNASLYFTASDGPVRLRNLDLQFETVAVPEPSSVALLGLGFGALALRRRRS</sequence>
<gene>
    <name evidence="3" type="ORF">ACFSQZ_10950</name>
</gene>
<organism evidence="3 4">
    <name type="scientific">Rubritalea spongiae</name>
    <dbReference type="NCBI Taxonomy" id="430797"/>
    <lineage>
        <taxon>Bacteria</taxon>
        <taxon>Pseudomonadati</taxon>
        <taxon>Verrucomicrobiota</taxon>
        <taxon>Verrucomicrobiia</taxon>
        <taxon>Verrucomicrobiales</taxon>
        <taxon>Rubritaleaceae</taxon>
        <taxon>Rubritalea</taxon>
    </lineage>
</organism>
<feature type="signal peptide" evidence="1">
    <location>
        <begin position="1"/>
        <end position="23"/>
    </location>
</feature>
<protein>
    <submittedName>
        <fullName evidence="3">PEP-CTERM sorting domain-containing protein</fullName>
    </submittedName>
</protein>
<accession>A0ABW5E4P4</accession>
<feature type="domain" description="Ice-binding protein C-terminal" evidence="2">
    <location>
        <begin position="209"/>
        <end position="231"/>
    </location>
</feature>
<evidence type="ECO:0000259" key="2">
    <source>
        <dbReference type="Pfam" id="PF07589"/>
    </source>
</evidence>
<dbReference type="Proteomes" id="UP001597297">
    <property type="component" value="Unassembled WGS sequence"/>
</dbReference>
<name>A0ABW5E4P4_9BACT</name>
<reference evidence="4" key="1">
    <citation type="journal article" date="2019" name="Int. J. Syst. Evol. Microbiol.">
        <title>The Global Catalogue of Microorganisms (GCM) 10K type strain sequencing project: providing services to taxonomists for standard genome sequencing and annotation.</title>
        <authorList>
            <consortium name="The Broad Institute Genomics Platform"/>
            <consortium name="The Broad Institute Genome Sequencing Center for Infectious Disease"/>
            <person name="Wu L."/>
            <person name="Ma J."/>
        </authorList>
    </citation>
    <scope>NUCLEOTIDE SEQUENCE [LARGE SCALE GENOMIC DNA]</scope>
    <source>
        <strain evidence="4">JCM 16545</strain>
    </source>
</reference>
<keyword evidence="1" id="KW-0732">Signal</keyword>
<feature type="chain" id="PRO_5047541822" evidence="1">
    <location>
        <begin position="24"/>
        <end position="233"/>
    </location>
</feature>
<keyword evidence="4" id="KW-1185">Reference proteome</keyword>
<evidence type="ECO:0000313" key="4">
    <source>
        <dbReference type="Proteomes" id="UP001597297"/>
    </source>
</evidence>
<evidence type="ECO:0000256" key="1">
    <source>
        <dbReference type="SAM" id="SignalP"/>
    </source>
</evidence>
<comment type="caution">
    <text evidence="3">The sequence shown here is derived from an EMBL/GenBank/DDBJ whole genome shotgun (WGS) entry which is preliminary data.</text>
</comment>
<dbReference type="RefSeq" id="WP_377093248.1">
    <property type="nucleotide sequence ID" value="NZ_JBHSJM010000001.1"/>
</dbReference>
<proteinExistence type="predicted"/>
<dbReference type="Pfam" id="PF07589">
    <property type="entry name" value="PEP-CTERM"/>
    <property type="match status" value="1"/>
</dbReference>
<dbReference type="NCBIfam" id="TIGR02595">
    <property type="entry name" value="PEP_CTERM"/>
    <property type="match status" value="1"/>
</dbReference>
<evidence type="ECO:0000313" key="3">
    <source>
        <dbReference type="EMBL" id="MFD2276988.1"/>
    </source>
</evidence>